<reference evidence="1 2" key="1">
    <citation type="submission" date="2019-05" db="EMBL/GenBank/DDBJ databases">
        <title>Mikania micrantha, genome provides insights into the molecular mechanism of rapid growth.</title>
        <authorList>
            <person name="Liu B."/>
        </authorList>
    </citation>
    <scope>NUCLEOTIDE SEQUENCE [LARGE SCALE GENOMIC DNA]</scope>
    <source>
        <strain evidence="1">NLD-2019</strain>
        <tissue evidence="1">Leaf</tissue>
    </source>
</reference>
<dbReference type="PANTHER" id="PTHR22951:SF76">
    <property type="entry name" value="OS09G0468150 PROTEIN"/>
    <property type="match status" value="1"/>
</dbReference>
<organism evidence="1 2">
    <name type="scientific">Mikania micrantha</name>
    <name type="common">bitter vine</name>
    <dbReference type="NCBI Taxonomy" id="192012"/>
    <lineage>
        <taxon>Eukaryota</taxon>
        <taxon>Viridiplantae</taxon>
        <taxon>Streptophyta</taxon>
        <taxon>Embryophyta</taxon>
        <taxon>Tracheophyta</taxon>
        <taxon>Spermatophyta</taxon>
        <taxon>Magnoliopsida</taxon>
        <taxon>eudicotyledons</taxon>
        <taxon>Gunneridae</taxon>
        <taxon>Pentapetalae</taxon>
        <taxon>asterids</taxon>
        <taxon>campanulids</taxon>
        <taxon>Asterales</taxon>
        <taxon>Asteraceae</taxon>
        <taxon>Asteroideae</taxon>
        <taxon>Heliantheae alliance</taxon>
        <taxon>Eupatorieae</taxon>
        <taxon>Mikania</taxon>
    </lineage>
</organism>
<dbReference type="GO" id="GO:0072583">
    <property type="term" value="P:clathrin-dependent endocytosis"/>
    <property type="evidence" value="ECO:0007669"/>
    <property type="project" value="InterPro"/>
</dbReference>
<accession>A0A5N6P6K4</accession>
<dbReference type="Gene3D" id="1.25.40.90">
    <property type="match status" value="1"/>
</dbReference>
<evidence type="ECO:0000313" key="2">
    <source>
        <dbReference type="Proteomes" id="UP000326396"/>
    </source>
</evidence>
<dbReference type="InterPro" id="IPR045192">
    <property type="entry name" value="AP180-like"/>
</dbReference>
<dbReference type="GO" id="GO:0005905">
    <property type="term" value="C:clathrin-coated pit"/>
    <property type="evidence" value="ECO:0007669"/>
    <property type="project" value="TreeGrafter"/>
</dbReference>
<dbReference type="OrthoDB" id="44015at2759"/>
<dbReference type="GO" id="GO:0006900">
    <property type="term" value="P:vesicle budding from membrane"/>
    <property type="evidence" value="ECO:0007669"/>
    <property type="project" value="TreeGrafter"/>
</dbReference>
<dbReference type="GO" id="GO:0032050">
    <property type="term" value="F:clathrin heavy chain binding"/>
    <property type="evidence" value="ECO:0007669"/>
    <property type="project" value="TreeGrafter"/>
</dbReference>
<dbReference type="InterPro" id="IPR008942">
    <property type="entry name" value="ENTH_VHS"/>
</dbReference>
<dbReference type="GO" id="GO:0005546">
    <property type="term" value="F:phosphatidylinositol-4,5-bisphosphate binding"/>
    <property type="evidence" value="ECO:0007669"/>
    <property type="project" value="TreeGrafter"/>
</dbReference>
<gene>
    <name evidence="1" type="ORF">E3N88_12112</name>
</gene>
<dbReference type="GO" id="GO:0000149">
    <property type="term" value="F:SNARE binding"/>
    <property type="evidence" value="ECO:0007669"/>
    <property type="project" value="TreeGrafter"/>
</dbReference>
<dbReference type="GO" id="GO:0030136">
    <property type="term" value="C:clathrin-coated vesicle"/>
    <property type="evidence" value="ECO:0007669"/>
    <property type="project" value="TreeGrafter"/>
</dbReference>
<comment type="caution">
    <text evidence="1">The sequence shown here is derived from an EMBL/GenBank/DDBJ whole genome shotgun (WGS) entry which is preliminary data.</text>
</comment>
<proteinExistence type="predicted"/>
<evidence type="ECO:0000313" key="1">
    <source>
        <dbReference type="EMBL" id="KAD5960640.1"/>
    </source>
</evidence>
<keyword evidence="2" id="KW-1185">Reference proteome</keyword>
<sequence>MREFIGIIKDKVSLSKVALLTNSNTLPLHLAVLRTTSHTPSTLPTDHHLATLLSLGDGSRATASTLINSLIHRLQRTTNATVALKCLFTREKHQDSISSLLNFDLINDFASLVCVIQEICKVPDDLLVENDRLLHGVMELLANDYLSTVNEIYLRVIEFKERVNLLSFNESFELASSLDRLRSCKEKSLQLFSNRKASVDMLWEMIEELSNKIGMVDFTKLGRRESWSESARFGDRVVRTSDSLKFSSGRLRLN</sequence>
<dbReference type="Proteomes" id="UP000326396">
    <property type="component" value="Linkage Group LG14"/>
</dbReference>
<dbReference type="AlphaFoldDB" id="A0A5N6P6K4"/>
<dbReference type="EMBL" id="SZYD01000006">
    <property type="protein sequence ID" value="KAD5960640.1"/>
    <property type="molecule type" value="Genomic_DNA"/>
</dbReference>
<dbReference type="PANTHER" id="PTHR22951">
    <property type="entry name" value="CLATHRIN ASSEMBLY PROTEIN"/>
    <property type="match status" value="1"/>
</dbReference>
<dbReference type="GO" id="GO:0005545">
    <property type="term" value="F:1-phosphatidylinositol binding"/>
    <property type="evidence" value="ECO:0007669"/>
    <property type="project" value="TreeGrafter"/>
</dbReference>
<name>A0A5N6P6K4_9ASTR</name>
<dbReference type="GO" id="GO:0048268">
    <property type="term" value="P:clathrin coat assembly"/>
    <property type="evidence" value="ECO:0007669"/>
    <property type="project" value="InterPro"/>
</dbReference>
<protein>
    <submittedName>
        <fullName evidence="1">Uncharacterized protein</fullName>
    </submittedName>
</protein>
<dbReference type="SUPFAM" id="SSF48464">
    <property type="entry name" value="ENTH/VHS domain"/>
    <property type="match status" value="1"/>
</dbReference>